<dbReference type="PANTHER" id="PTHR38110:SF1">
    <property type="entry name" value="THIOESTERASE DOMAIN-CONTAINING PROTEIN"/>
    <property type="match status" value="1"/>
</dbReference>
<gene>
    <name evidence="3" type="ORF">IFR04_001043</name>
</gene>
<evidence type="ECO:0000259" key="2">
    <source>
        <dbReference type="Pfam" id="PF20789"/>
    </source>
</evidence>
<comment type="caution">
    <text evidence="3">The sequence shown here is derived from an EMBL/GenBank/DDBJ whole genome shotgun (WGS) entry which is preliminary data.</text>
</comment>
<reference evidence="3" key="1">
    <citation type="submission" date="2021-02" db="EMBL/GenBank/DDBJ databases">
        <title>Genome sequence Cadophora malorum strain M34.</title>
        <authorList>
            <person name="Stefanovic E."/>
            <person name="Vu D."/>
            <person name="Scully C."/>
            <person name="Dijksterhuis J."/>
            <person name="Roader J."/>
            <person name="Houbraken J."/>
        </authorList>
    </citation>
    <scope>NUCLEOTIDE SEQUENCE</scope>
    <source>
        <strain evidence="3">M34</strain>
    </source>
</reference>
<evidence type="ECO:0000259" key="1">
    <source>
        <dbReference type="Pfam" id="PF13622"/>
    </source>
</evidence>
<evidence type="ECO:0000313" key="4">
    <source>
        <dbReference type="Proteomes" id="UP000664132"/>
    </source>
</evidence>
<dbReference type="InterPro" id="IPR052389">
    <property type="entry name" value="Sec_Metab_Biosynth-Assoc"/>
</dbReference>
<evidence type="ECO:0008006" key="5">
    <source>
        <dbReference type="Google" id="ProtNLM"/>
    </source>
</evidence>
<dbReference type="InterPro" id="IPR049449">
    <property type="entry name" value="TesB_ACOT8-like_N"/>
</dbReference>
<dbReference type="InterPro" id="IPR029069">
    <property type="entry name" value="HotDog_dom_sf"/>
</dbReference>
<dbReference type="OrthoDB" id="2532955at2759"/>
<accession>A0A8H7WJF2</accession>
<dbReference type="AlphaFoldDB" id="A0A8H7WJF2"/>
<dbReference type="SUPFAM" id="SSF54637">
    <property type="entry name" value="Thioesterase/thiol ester dehydrase-isomerase"/>
    <property type="match status" value="2"/>
</dbReference>
<protein>
    <recommendedName>
        <fullName evidence="5">Thioesterase family protein</fullName>
    </recommendedName>
</protein>
<organism evidence="3 4">
    <name type="scientific">Cadophora malorum</name>
    <dbReference type="NCBI Taxonomy" id="108018"/>
    <lineage>
        <taxon>Eukaryota</taxon>
        <taxon>Fungi</taxon>
        <taxon>Dikarya</taxon>
        <taxon>Ascomycota</taxon>
        <taxon>Pezizomycotina</taxon>
        <taxon>Leotiomycetes</taxon>
        <taxon>Helotiales</taxon>
        <taxon>Ploettnerulaceae</taxon>
        <taxon>Cadophora</taxon>
    </lineage>
</organism>
<dbReference type="Proteomes" id="UP000664132">
    <property type="component" value="Unassembled WGS sequence"/>
</dbReference>
<feature type="domain" description="Acyl-CoA thioesterase-like C-terminal" evidence="2">
    <location>
        <begin position="169"/>
        <end position="298"/>
    </location>
</feature>
<dbReference type="Pfam" id="PF13622">
    <property type="entry name" value="4HBT_3"/>
    <property type="match status" value="1"/>
</dbReference>
<keyword evidence="4" id="KW-1185">Reference proteome</keyword>
<sequence length="316" mass="35109">MTTSNQEKSFADATAVKALSSHTYEAQFPDDWAIGSVPHGGYVTSVFLQVASTHFQTTLSTQKQPHTIGLHLDFLRRTQEGRALFTVKDTKLGRQTSVIQITLSQDGREEVVGSLTQSDIASESGVSFDTGFKLTPAPLPVDLKNLKEGKDDNWTKSGPMPFADFRKATTKTQFYLPRNGQATWSWSDEWIRLANGERWTNESVGYVVDMFMMPVEAHLQLEAAEQKAAGAGQGKTRRFWYPTVLLNLDVKKALPKEGVEWLFSRTTAKQVKNGRMDLEIVVLDAEGQIVAISNHIALAVDSQRNLAKRNTGNSKM</sequence>
<evidence type="ECO:0000313" key="3">
    <source>
        <dbReference type="EMBL" id="KAG4425836.1"/>
    </source>
</evidence>
<dbReference type="EMBL" id="JAFJYH010000007">
    <property type="protein sequence ID" value="KAG4425836.1"/>
    <property type="molecule type" value="Genomic_DNA"/>
</dbReference>
<dbReference type="InterPro" id="IPR049450">
    <property type="entry name" value="ACOT8-like_C"/>
</dbReference>
<dbReference type="Gene3D" id="2.40.160.210">
    <property type="entry name" value="Acyl-CoA thioesterase, double hotdog domain"/>
    <property type="match status" value="1"/>
</dbReference>
<name>A0A8H7WJF2_9HELO</name>
<feature type="domain" description="Acyl-CoA thioesterase-like N-terminal HotDog" evidence="1">
    <location>
        <begin position="29"/>
        <end position="116"/>
    </location>
</feature>
<dbReference type="PANTHER" id="PTHR38110">
    <property type="entry name" value="CHROMOSOME 23, WHOLE GENOME SHOTGUN SEQUENCE"/>
    <property type="match status" value="1"/>
</dbReference>
<proteinExistence type="predicted"/>
<dbReference type="InterPro" id="IPR042171">
    <property type="entry name" value="Acyl-CoA_hotdog"/>
</dbReference>
<dbReference type="Pfam" id="PF20789">
    <property type="entry name" value="4HBT_3C"/>
    <property type="match status" value="1"/>
</dbReference>